<evidence type="ECO:0000256" key="6">
    <source>
        <dbReference type="ARBA" id="ARBA00023157"/>
    </source>
</evidence>
<feature type="domain" description="UPAR/Ly6" evidence="10">
    <location>
        <begin position="49"/>
        <end position="143"/>
    </location>
</feature>
<keyword evidence="2" id="KW-1003">Cell membrane</keyword>
<evidence type="ECO:0000256" key="2">
    <source>
        <dbReference type="ARBA" id="ARBA00022475"/>
    </source>
</evidence>
<proteinExistence type="predicted"/>
<feature type="chain" id="PRO_5045664499" evidence="9">
    <location>
        <begin position="23"/>
        <end position="158"/>
    </location>
</feature>
<dbReference type="Proteomes" id="UP001652624">
    <property type="component" value="Chromosome 8"/>
</dbReference>
<evidence type="ECO:0000313" key="11">
    <source>
        <dbReference type="Proteomes" id="UP001652624"/>
    </source>
</evidence>
<accession>A0ABM3XSG5</accession>
<dbReference type="SMART" id="SM00134">
    <property type="entry name" value="LU"/>
    <property type="match status" value="1"/>
</dbReference>
<evidence type="ECO:0000256" key="1">
    <source>
        <dbReference type="ARBA" id="ARBA00004609"/>
    </source>
</evidence>
<gene>
    <name evidence="12" type="primary">LY6L</name>
</gene>
<evidence type="ECO:0000256" key="5">
    <source>
        <dbReference type="ARBA" id="ARBA00023136"/>
    </source>
</evidence>
<evidence type="ECO:0000256" key="7">
    <source>
        <dbReference type="ARBA" id="ARBA00023180"/>
    </source>
</evidence>
<comment type="subcellular location">
    <subcellularLocation>
        <location evidence="1">Cell membrane</location>
        <topology evidence="1">Lipid-anchor</topology>
        <topology evidence="1">GPI-anchor</topology>
    </subcellularLocation>
</comment>
<evidence type="ECO:0000256" key="9">
    <source>
        <dbReference type="SAM" id="SignalP"/>
    </source>
</evidence>
<dbReference type="RefSeq" id="XP_060051754.1">
    <property type="nucleotide sequence ID" value="XM_060195771.1"/>
</dbReference>
<evidence type="ECO:0000256" key="4">
    <source>
        <dbReference type="ARBA" id="ARBA00022729"/>
    </source>
</evidence>
<dbReference type="SUPFAM" id="SSF57302">
    <property type="entry name" value="Snake toxin-like"/>
    <property type="match status" value="1"/>
</dbReference>
<name>A0ABM3XSG5_ERIEU</name>
<feature type="signal peptide" evidence="9">
    <location>
        <begin position="1"/>
        <end position="22"/>
    </location>
</feature>
<sequence>MEGLAPVLWALLVSAEFAGGYTEPEVFRVGGCCWLQRSPLRGCPTGGNLTCFQCFKVTSFSQCTVSKCEHSDHVCISNTIVFTYRTRSQALIVKSCAPRCPNTNSKYEWIVGADIKSTIIRACCSKSLCNQAPTTLEGPWAQRLLLLHMGLGLLWALL</sequence>
<keyword evidence="11" id="KW-1185">Reference proteome</keyword>
<keyword evidence="3" id="KW-0336">GPI-anchor</keyword>
<dbReference type="InterPro" id="IPR045860">
    <property type="entry name" value="Snake_toxin-like_sf"/>
</dbReference>
<dbReference type="InterPro" id="IPR051445">
    <property type="entry name" value="LY6H/LY6L_nAChR_modulators"/>
</dbReference>
<keyword evidence="5" id="KW-0472">Membrane</keyword>
<evidence type="ECO:0000259" key="10">
    <source>
        <dbReference type="SMART" id="SM00134"/>
    </source>
</evidence>
<keyword evidence="7" id="KW-0325">Glycoprotein</keyword>
<dbReference type="CDD" id="cd23551">
    <property type="entry name" value="TFP_LU_ECD_Ly6L"/>
    <property type="match status" value="1"/>
</dbReference>
<dbReference type="GeneID" id="103124707"/>
<dbReference type="PANTHER" id="PTHR32217:SF2">
    <property type="entry name" value="LYMPHOCYTE ANTIGEN 6L"/>
    <property type="match status" value="1"/>
</dbReference>
<evidence type="ECO:0000256" key="3">
    <source>
        <dbReference type="ARBA" id="ARBA00022622"/>
    </source>
</evidence>
<keyword evidence="8" id="KW-0449">Lipoprotein</keyword>
<dbReference type="InterPro" id="IPR016054">
    <property type="entry name" value="LY6_UPA_recep-like"/>
</dbReference>
<organism evidence="11 12">
    <name type="scientific">Erinaceus europaeus</name>
    <name type="common">Western European hedgehog</name>
    <dbReference type="NCBI Taxonomy" id="9365"/>
    <lineage>
        <taxon>Eukaryota</taxon>
        <taxon>Metazoa</taxon>
        <taxon>Chordata</taxon>
        <taxon>Craniata</taxon>
        <taxon>Vertebrata</taxon>
        <taxon>Euteleostomi</taxon>
        <taxon>Mammalia</taxon>
        <taxon>Eutheria</taxon>
        <taxon>Laurasiatheria</taxon>
        <taxon>Eulipotyphla</taxon>
        <taxon>Erinaceidae</taxon>
        <taxon>Erinaceinae</taxon>
        <taxon>Erinaceus</taxon>
    </lineage>
</organism>
<evidence type="ECO:0000313" key="12">
    <source>
        <dbReference type="RefSeq" id="XP_060051754.1"/>
    </source>
</evidence>
<protein>
    <submittedName>
        <fullName evidence="12">Lymphocyte antigen 6L</fullName>
    </submittedName>
</protein>
<dbReference type="Gene3D" id="2.10.60.10">
    <property type="entry name" value="CD59"/>
    <property type="match status" value="1"/>
</dbReference>
<dbReference type="PANTHER" id="PTHR32217">
    <property type="entry name" value="LYMPHOCYTE ANTIGEN 6H"/>
    <property type="match status" value="1"/>
</dbReference>
<keyword evidence="4 9" id="KW-0732">Signal</keyword>
<keyword evidence="6" id="KW-1015">Disulfide bond</keyword>
<evidence type="ECO:0000256" key="8">
    <source>
        <dbReference type="ARBA" id="ARBA00023288"/>
    </source>
</evidence>
<reference evidence="12" key="1">
    <citation type="submission" date="2025-08" db="UniProtKB">
        <authorList>
            <consortium name="RefSeq"/>
        </authorList>
    </citation>
    <scope>IDENTIFICATION</scope>
</reference>
<dbReference type="Pfam" id="PF00021">
    <property type="entry name" value="UPAR_LY6"/>
    <property type="match status" value="1"/>
</dbReference>